<evidence type="ECO:0000313" key="3">
    <source>
        <dbReference type="Proteomes" id="UP001341840"/>
    </source>
</evidence>
<feature type="compositionally biased region" description="Low complexity" evidence="1">
    <location>
        <begin position="99"/>
        <end position="110"/>
    </location>
</feature>
<feature type="region of interest" description="Disordered" evidence="1">
    <location>
        <begin position="99"/>
        <end position="192"/>
    </location>
</feature>
<evidence type="ECO:0000313" key="2">
    <source>
        <dbReference type="EMBL" id="MED6112683.1"/>
    </source>
</evidence>
<evidence type="ECO:0000256" key="1">
    <source>
        <dbReference type="SAM" id="MobiDB-lite"/>
    </source>
</evidence>
<reference evidence="2 3" key="1">
    <citation type="journal article" date="2023" name="Plants (Basel)">
        <title>Bridging the Gap: Combining Genomics and Transcriptomics Approaches to Understand Stylosanthes scabra, an Orphan Legume from the Brazilian Caatinga.</title>
        <authorList>
            <person name="Ferreira-Neto J.R.C."/>
            <person name="da Silva M.D."/>
            <person name="Binneck E."/>
            <person name="de Melo N.F."/>
            <person name="da Silva R.H."/>
            <person name="de Melo A.L.T.M."/>
            <person name="Pandolfi V."/>
            <person name="Bustamante F.O."/>
            <person name="Brasileiro-Vidal A.C."/>
            <person name="Benko-Iseppon A.M."/>
        </authorList>
    </citation>
    <scope>NUCLEOTIDE SEQUENCE [LARGE SCALE GENOMIC DNA]</scope>
    <source>
        <tissue evidence="2">Leaves</tissue>
    </source>
</reference>
<dbReference type="EMBL" id="JASCZI010000612">
    <property type="protein sequence ID" value="MED6112683.1"/>
    <property type="molecule type" value="Genomic_DNA"/>
</dbReference>
<sequence>MARPPPLGGAATRSEIAKIHNPKPPRARTILMVHLHTSRTRAMALAHPRGELNDIRPKQHKYVARSRPSLGARAWSCVRTMPWRVCALALKALGPTTARSARPRIRASPLRRMDKKGKAKRPMCKMYASQAAARSEATSKPPTAPKAPEEPKKKPIFIDLTADSESEDTTRASSETHFSSVASCSEGNSAPH</sequence>
<dbReference type="Proteomes" id="UP001341840">
    <property type="component" value="Unassembled WGS sequence"/>
</dbReference>
<feature type="compositionally biased region" description="Basic residues" evidence="1">
    <location>
        <begin position="113"/>
        <end position="123"/>
    </location>
</feature>
<proteinExistence type="predicted"/>
<keyword evidence="3" id="KW-1185">Reference proteome</keyword>
<gene>
    <name evidence="2" type="ORF">PIB30_063779</name>
</gene>
<feature type="compositionally biased region" description="Polar residues" evidence="1">
    <location>
        <begin position="171"/>
        <end position="192"/>
    </location>
</feature>
<comment type="caution">
    <text evidence="2">The sequence shown here is derived from an EMBL/GenBank/DDBJ whole genome shotgun (WGS) entry which is preliminary data.</text>
</comment>
<name>A0ABU6QLH2_9FABA</name>
<accession>A0ABU6QLH2</accession>
<organism evidence="2 3">
    <name type="scientific">Stylosanthes scabra</name>
    <dbReference type="NCBI Taxonomy" id="79078"/>
    <lineage>
        <taxon>Eukaryota</taxon>
        <taxon>Viridiplantae</taxon>
        <taxon>Streptophyta</taxon>
        <taxon>Embryophyta</taxon>
        <taxon>Tracheophyta</taxon>
        <taxon>Spermatophyta</taxon>
        <taxon>Magnoliopsida</taxon>
        <taxon>eudicotyledons</taxon>
        <taxon>Gunneridae</taxon>
        <taxon>Pentapetalae</taxon>
        <taxon>rosids</taxon>
        <taxon>fabids</taxon>
        <taxon>Fabales</taxon>
        <taxon>Fabaceae</taxon>
        <taxon>Papilionoideae</taxon>
        <taxon>50 kb inversion clade</taxon>
        <taxon>dalbergioids sensu lato</taxon>
        <taxon>Dalbergieae</taxon>
        <taxon>Pterocarpus clade</taxon>
        <taxon>Stylosanthes</taxon>
    </lineage>
</organism>
<protein>
    <submittedName>
        <fullName evidence="2">Uncharacterized protein</fullName>
    </submittedName>
</protein>